<dbReference type="AlphaFoldDB" id="A0A0C9XB91"/>
<evidence type="ECO:0000313" key="2">
    <source>
        <dbReference type="EMBL" id="KIJ98768.1"/>
    </source>
</evidence>
<organism evidence="2 3">
    <name type="scientific">Laccaria amethystina LaAM-08-1</name>
    <dbReference type="NCBI Taxonomy" id="1095629"/>
    <lineage>
        <taxon>Eukaryota</taxon>
        <taxon>Fungi</taxon>
        <taxon>Dikarya</taxon>
        <taxon>Basidiomycota</taxon>
        <taxon>Agaricomycotina</taxon>
        <taxon>Agaricomycetes</taxon>
        <taxon>Agaricomycetidae</taxon>
        <taxon>Agaricales</taxon>
        <taxon>Agaricineae</taxon>
        <taxon>Hydnangiaceae</taxon>
        <taxon>Laccaria</taxon>
    </lineage>
</organism>
<protein>
    <submittedName>
        <fullName evidence="2">Uncharacterized protein</fullName>
    </submittedName>
</protein>
<feature type="region of interest" description="Disordered" evidence="1">
    <location>
        <begin position="50"/>
        <end position="72"/>
    </location>
</feature>
<keyword evidence="3" id="KW-1185">Reference proteome</keyword>
<accession>A0A0C9XB91</accession>
<name>A0A0C9XB91_9AGAR</name>
<gene>
    <name evidence="2" type="ORF">K443DRAFT_680523</name>
</gene>
<evidence type="ECO:0000313" key="3">
    <source>
        <dbReference type="Proteomes" id="UP000054477"/>
    </source>
</evidence>
<proteinExistence type="predicted"/>
<dbReference type="EMBL" id="KN838662">
    <property type="protein sequence ID" value="KIJ98768.1"/>
    <property type="molecule type" value="Genomic_DNA"/>
</dbReference>
<dbReference type="HOGENOM" id="CLU_2722593_0_0_1"/>
<evidence type="ECO:0000256" key="1">
    <source>
        <dbReference type="SAM" id="MobiDB-lite"/>
    </source>
</evidence>
<sequence length="72" mass="8084">MEARLQANFASTVLQGDKETTFMHNTFGKRNRTCAGQALPSSFHTMRTSCGMTERRRRARQGRAAALDDYTA</sequence>
<reference evidence="2 3" key="1">
    <citation type="submission" date="2014-04" db="EMBL/GenBank/DDBJ databases">
        <authorList>
            <consortium name="DOE Joint Genome Institute"/>
            <person name="Kuo A."/>
            <person name="Kohler A."/>
            <person name="Nagy L.G."/>
            <person name="Floudas D."/>
            <person name="Copeland A."/>
            <person name="Barry K.W."/>
            <person name="Cichocki N."/>
            <person name="Veneault-Fourrey C."/>
            <person name="LaButti K."/>
            <person name="Lindquist E.A."/>
            <person name="Lipzen A."/>
            <person name="Lundell T."/>
            <person name="Morin E."/>
            <person name="Murat C."/>
            <person name="Sun H."/>
            <person name="Tunlid A."/>
            <person name="Henrissat B."/>
            <person name="Grigoriev I.V."/>
            <person name="Hibbett D.S."/>
            <person name="Martin F."/>
            <person name="Nordberg H.P."/>
            <person name="Cantor M.N."/>
            <person name="Hua S.X."/>
        </authorList>
    </citation>
    <scope>NUCLEOTIDE SEQUENCE [LARGE SCALE GENOMIC DNA]</scope>
    <source>
        <strain evidence="2 3">LaAM-08-1</strain>
    </source>
</reference>
<reference evidence="3" key="2">
    <citation type="submission" date="2015-01" db="EMBL/GenBank/DDBJ databases">
        <title>Evolutionary Origins and Diversification of the Mycorrhizal Mutualists.</title>
        <authorList>
            <consortium name="DOE Joint Genome Institute"/>
            <consortium name="Mycorrhizal Genomics Consortium"/>
            <person name="Kohler A."/>
            <person name="Kuo A."/>
            <person name="Nagy L.G."/>
            <person name="Floudas D."/>
            <person name="Copeland A."/>
            <person name="Barry K.W."/>
            <person name="Cichocki N."/>
            <person name="Veneault-Fourrey C."/>
            <person name="LaButti K."/>
            <person name="Lindquist E.A."/>
            <person name="Lipzen A."/>
            <person name="Lundell T."/>
            <person name="Morin E."/>
            <person name="Murat C."/>
            <person name="Riley R."/>
            <person name="Ohm R."/>
            <person name="Sun H."/>
            <person name="Tunlid A."/>
            <person name="Henrissat B."/>
            <person name="Grigoriev I.V."/>
            <person name="Hibbett D.S."/>
            <person name="Martin F."/>
        </authorList>
    </citation>
    <scope>NUCLEOTIDE SEQUENCE [LARGE SCALE GENOMIC DNA]</scope>
    <source>
        <strain evidence="3">LaAM-08-1</strain>
    </source>
</reference>
<dbReference type="Proteomes" id="UP000054477">
    <property type="component" value="Unassembled WGS sequence"/>
</dbReference>